<dbReference type="PANTHER" id="PTHR47618:SF1">
    <property type="entry name" value="BIFUNCTIONAL OLIGORIBONUCLEASE AND PAP PHOSPHATASE NRNA"/>
    <property type="match status" value="1"/>
</dbReference>
<dbReference type="SUPFAM" id="SSF64182">
    <property type="entry name" value="DHH phosphoesterases"/>
    <property type="match status" value="1"/>
</dbReference>
<gene>
    <name evidence="2" type="ORF">A3J66_01755</name>
</gene>
<evidence type="ECO:0000313" key="3">
    <source>
        <dbReference type="Proteomes" id="UP000176282"/>
    </source>
</evidence>
<dbReference type="STRING" id="1798680.A3J66_01755"/>
<comment type="caution">
    <text evidence="2">The sequence shown here is derived from an EMBL/GenBank/DDBJ whole genome shotgun (WGS) entry which is preliminary data.</text>
</comment>
<dbReference type="AlphaFoldDB" id="A0A1F6M8G5"/>
<evidence type="ECO:0000259" key="1">
    <source>
        <dbReference type="Pfam" id="PF01368"/>
    </source>
</evidence>
<dbReference type="Pfam" id="PF01368">
    <property type="entry name" value="DHH"/>
    <property type="match status" value="1"/>
</dbReference>
<protein>
    <recommendedName>
        <fullName evidence="1">DDH domain-containing protein</fullName>
    </recommendedName>
</protein>
<dbReference type="InterPro" id="IPR051319">
    <property type="entry name" value="Oligoribo/pAp-PDE_c-di-AMP_PDE"/>
</dbReference>
<sequence length="384" mass="42998">MAFTQVEQLTKLIGDAKQILVTFRKDGRGDAVASACAIKDLLQKQGKYVDIVVDEFTVPKKFSFLPHANSIKSAVPHLQKFIISVDIEKTQVQELSYDTKDNKLHIFITPKHGAITKDDIRTTQSDFRYDLIIILDTPDLASLGALYENNTELFYSIPVINIDHHADNEHFGQINYIDLMQSSTAEILAHIFLETYREHLTTQTATILLAGMIAATRSFKTSHIKPQTLTLASDLVAMGADREAIIEKLYRTKTLSALKLWGQALAHLQYDKDIGLVSTTITRDDFQRSGATEDELYDMLDELLSNSPEASLSLLLHEHPGVGENMIHVILYSPDKKLNAKQLLSSFKAKGDPGQANCIFREKTLVEVTDLVVSEIKKKLAENK</sequence>
<feature type="domain" description="DDH" evidence="1">
    <location>
        <begin position="19"/>
        <end position="212"/>
    </location>
</feature>
<organism evidence="2 3">
    <name type="scientific">Candidatus Magasanikbacteria bacterium RIFCSPHIGHO2_02_FULL_47_14</name>
    <dbReference type="NCBI Taxonomy" id="1798680"/>
    <lineage>
        <taxon>Bacteria</taxon>
        <taxon>Candidatus Magasanikiibacteriota</taxon>
    </lineage>
</organism>
<evidence type="ECO:0000313" key="2">
    <source>
        <dbReference type="EMBL" id="OGH67925.1"/>
    </source>
</evidence>
<dbReference type="Gene3D" id="3.10.310.30">
    <property type="match status" value="1"/>
</dbReference>
<reference evidence="2 3" key="1">
    <citation type="journal article" date="2016" name="Nat. Commun.">
        <title>Thousands of microbial genomes shed light on interconnected biogeochemical processes in an aquifer system.</title>
        <authorList>
            <person name="Anantharaman K."/>
            <person name="Brown C.T."/>
            <person name="Hug L.A."/>
            <person name="Sharon I."/>
            <person name="Castelle C.J."/>
            <person name="Probst A.J."/>
            <person name="Thomas B.C."/>
            <person name="Singh A."/>
            <person name="Wilkins M.J."/>
            <person name="Karaoz U."/>
            <person name="Brodie E.L."/>
            <person name="Williams K.H."/>
            <person name="Hubbard S.S."/>
            <person name="Banfield J.F."/>
        </authorList>
    </citation>
    <scope>NUCLEOTIDE SEQUENCE [LARGE SCALE GENOMIC DNA]</scope>
</reference>
<dbReference type="InterPro" id="IPR001667">
    <property type="entry name" value="DDH_dom"/>
</dbReference>
<dbReference type="EMBL" id="MFQB01000020">
    <property type="protein sequence ID" value="OGH67925.1"/>
    <property type="molecule type" value="Genomic_DNA"/>
</dbReference>
<proteinExistence type="predicted"/>
<dbReference type="Proteomes" id="UP000176282">
    <property type="component" value="Unassembled WGS sequence"/>
</dbReference>
<dbReference type="InterPro" id="IPR038763">
    <property type="entry name" value="DHH_sf"/>
</dbReference>
<dbReference type="PANTHER" id="PTHR47618">
    <property type="entry name" value="BIFUNCTIONAL OLIGORIBONUCLEASE AND PAP PHOSPHATASE NRNA"/>
    <property type="match status" value="1"/>
</dbReference>
<dbReference type="Gene3D" id="3.90.1640.10">
    <property type="entry name" value="inorganic pyrophosphatase (n-terminal core)"/>
    <property type="match status" value="1"/>
</dbReference>
<accession>A0A1F6M8G5</accession>
<name>A0A1F6M8G5_9BACT</name>